<feature type="region of interest" description="Disordered" evidence="1">
    <location>
        <begin position="1"/>
        <end position="48"/>
    </location>
</feature>
<dbReference type="AlphaFoldDB" id="A0A168DDP7"/>
<dbReference type="PANTHER" id="PTHR33112:SF16">
    <property type="entry name" value="HETEROKARYON INCOMPATIBILITY DOMAIN-CONTAINING PROTEIN"/>
    <property type="match status" value="1"/>
</dbReference>
<dbReference type="InterPro" id="IPR010730">
    <property type="entry name" value="HET"/>
</dbReference>
<feature type="region of interest" description="Disordered" evidence="1">
    <location>
        <begin position="61"/>
        <end position="82"/>
    </location>
</feature>
<gene>
    <name evidence="3" type="ORF">AAL_03593</name>
</gene>
<feature type="compositionally biased region" description="Basic and acidic residues" evidence="1">
    <location>
        <begin position="17"/>
        <end position="37"/>
    </location>
</feature>
<dbReference type="Pfam" id="PF06985">
    <property type="entry name" value="HET"/>
    <property type="match status" value="1"/>
</dbReference>
<proteinExistence type="predicted"/>
<organism evidence="3 4">
    <name type="scientific">Moelleriella libera RCEF 2490</name>
    <dbReference type="NCBI Taxonomy" id="1081109"/>
    <lineage>
        <taxon>Eukaryota</taxon>
        <taxon>Fungi</taxon>
        <taxon>Dikarya</taxon>
        <taxon>Ascomycota</taxon>
        <taxon>Pezizomycotina</taxon>
        <taxon>Sordariomycetes</taxon>
        <taxon>Hypocreomycetidae</taxon>
        <taxon>Hypocreales</taxon>
        <taxon>Clavicipitaceae</taxon>
        <taxon>Moelleriella</taxon>
    </lineage>
</organism>
<protein>
    <submittedName>
        <fullName evidence="3">Tol related protein</fullName>
    </submittedName>
</protein>
<reference evidence="3 4" key="1">
    <citation type="journal article" date="2016" name="Genome Biol. Evol.">
        <title>Divergent and convergent evolution of fungal pathogenicity.</title>
        <authorList>
            <person name="Shang Y."/>
            <person name="Xiao G."/>
            <person name="Zheng P."/>
            <person name="Cen K."/>
            <person name="Zhan S."/>
            <person name="Wang C."/>
        </authorList>
    </citation>
    <scope>NUCLEOTIDE SEQUENCE [LARGE SCALE GENOMIC DNA]</scope>
    <source>
        <strain evidence="3 4">RCEF 2490</strain>
    </source>
</reference>
<name>A0A168DDP7_9HYPO</name>
<dbReference type="STRING" id="1081109.A0A168DDP7"/>
<feature type="compositionally biased region" description="Low complexity" evidence="1">
    <location>
        <begin position="65"/>
        <end position="82"/>
    </location>
</feature>
<dbReference type="PANTHER" id="PTHR33112">
    <property type="entry name" value="DOMAIN PROTEIN, PUTATIVE-RELATED"/>
    <property type="match status" value="1"/>
</dbReference>
<feature type="domain" description="Heterokaryon incompatibility" evidence="2">
    <location>
        <begin position="134"/>
        <end position="274"/>
    </location>
</feature>
<dbReference type="Proteomes" id="UP000078544">
    <property type="component" value="Unassembled WGS sequence"/>
</dbReference>
<evidence type="ECO:0000313" key="4">
    <source>
        <dbReference type="Proteomes" id="UP000078544"/>
    </source>
</evidence>
<keyword evidence="4" id="KW-1185">Reference proteome</keyword>
<feature type="compositionally biased region" description="Pro residues" evidence="1">
    <location>
        <begin position="7"/>
        <end position="16"/>
    </location>
</feature>
<evidence type="ECO:0000256" key="1">
    <source>
        <dbReference type="SAM" id="MobiDB-lite"/>
    </source>
</evidence>
<dbReference type="EMBL" id="AZGY01000006">
    <property type="protein sequence ID" value="KZZ97629.1"/>
    <property type="molecule type" value="Genomic_DNA"/>
</dbReference>
<evidence type="ECO:0000313" key="3">
    <source>
        <dbReference type="EMBL" id="KZZ97629.1"/>
    </source>
</evidence>
<dbReference type="OrthoDB" id="2975793at2759"/>
<evidence type="ECO:0000259" key="2">
    <source>
        <dbReference type="Pfam" id="PF06985"/>
    </source>
</evidence>
<accession>A0A168DDP7</accession>
<sequence>MSEPSLSPSPSPPPAPRSRERDRTRTQTRERGGERDTPAPPAQNKRFSLTDRFLGTFNQARKETAAAVQRRASTSSSASRQSPILQIREWLDTCNTEHLHCTGTTPDDVATWRPPYLVDCVERCLVRAKPSERYTALSYVWGSSRSRRSGDEATAQLLSSNVDAFQLSLPEEGLPRTILDAIWLSRKLGIRHLWVDRLCIIQDDERDRAAHAEHMAYVIANAYLTIVAAHGDIHTGILLLDTRRPGRPPKQRNREHDELLLASKWHTRGWTLQELIYSRRAVFLFEDSVTWECHCDLWQGTTTSMMKVLRGKRHACTNPVAEAAFGFRHAPWPDMDEYARLVMDYSARKVTVVDDTLSAIAGITHVLSRIFQGGFMYGLPLMFLDIALLWRPQATIRRRMQSRPPHLPSWSWMGWWFDGIPVDLTLWRAAADYVEETRAGRRGQESKRFQPSHPFRIKATITWSLSDRVRTMAVRNVGLQMRDFRSRKRDGQPLPPGWSKEGSLFRHDSDDYTMFKYPIPVEDAPEGGAYESRPMELTSPGPLLFFRTMAGYFDVNYAISMAPKDLPNPPVAVGNILSDTNRWIGEFRSHGSWLGVQSSNYDGEEKLEFIAISSAMERRGSYVFPMERFAENMDDDGVVHFVNVLWVERISGVAYRRGIGHVLQKAWDAQARDEVDVYLG</sequence>
<comment type="caution">
    <text evidence="3">The sequence shown here is derived from an EMBL/GenBank/DDBJ whole genome shotgun (WGS) entry which is preliminary data.</text>
</comment>